<dbReference type="EMBL" id="JAWRVI010000008">
    <property type="protein sequence ID" value="KAK4092370.1"/>
    <property type="molecule type" value="Genomic_DNA"/>
</dbReference>
<organism evidence="2 3">
    <name type="scientific">Purpureocillium lilacinum</name>
    <name type="common">Paecilomyces lilacinus</name>
    <dbReference type="NCBI Taxonomy" id="33203"/>
    <lineage>
        <taxon>Eukaryota</taxon>
        <taxon>Fungi</taxon>
        <taxon>Dikarya</taxon>
        <taxon>Ascomycota</taxon>
        <taxon>Pezizomycotina</taxon>
        <taxon>Sordariomycetes</taxon>
        <taxon>Hypocreomycetidae</taxon>
        <taxon>Hypocreales</taxon>
        <taxon>Ophiocordycipitaceae</taxon>
        <taxon>Purpureocillium</taxon>
    </lineage>
</organism>
<comment type="caution">
    <text evidence="2">The sequence shown here is derived from an EMBL/GenBank/DDBJ whole genome shotgun (WGS) entry which is preliminary data.</text>
</comment>
<name>A0ABR0C805_PURLI</name>
<reference evidence="2 3" key="1">
    <citation type="journal article" date="2024" name="Microbiol. Resour. Announc.">
        <title>Genome annotations for the ascomycete fungi Trichoderma harzianum, Trichoderma aggressivum, and Purpureocillium lilacinum.</title>
        <authorList>
            <person name="Beijen E.P.W."/>
            <person name="Ohm R.A."/>
        </authorList>
    </citation>
    <scope>NUCLEOTIDE SEQUENCE [LARGE SCALE GENOMIC DNA]</scope>
    <source>
        <strain evidence="2 3">CBS 150709</strain>
    </source>
</reference>
<protein>
    <submittedName>
        <fullName evidence="2">Uncharacterized protein</fullName>
    </submittedName>
</protein>
<accession>A0ABR0C805</accession>
<evidence type="ECO:0000313" key="3">
    <source>
        <dbReference type="Proteomes" id="UP001287286"/>
    </source>
</evidence>
<proteinExistence type="predicted"/>
<dbReference type="Proteomes" id="UP001287286">
    <property type="component" value="Unassembled WGS sequence"/>
</dbReference>
<evidence type="ECO:0000313" key="2">
    <source>
        <dbReference type="EMBL" id="KAK4092370.1"/>
    </source>
</evidence>
<keyword evidence="3" id="KW-1185">Reference proteome</keyword>
<feature type="region of interest" description="Disordered" evidence="1">
    <location>
        <begin position="75"/>
        <end position="109"/>
    </location>
</feature>
<evidence type="ECO:0000256" key="1">
    <source>
        <dbReference type="SAM" id="MobiDB-lite"/>
    </source>
</evidence>
<feature type="compositionally biased region" description="Pro residues" evidence="1">
    <location>
        <begin position="100"/>
        <end position="109"/>
    </location>
</feature>
<gene>
    <name evidence="2" type="ORF">Purlil1_2991</name>
</gene>
<sequence length="348" mass="37822">MLFWCCINETRRCCSGGPQVWRRTGHQLGCATFPLSPLRASDGDAGGRAALCRAELVPPVLGRGGRRLLVTGTPARSKQAGRELVPSVPDRGGACQRRLPSPPPTPPPGCRAQRWLRASRCPVVCGAVLGWAESGFELGERRHRYMVCLCLAAQHRKRPSHAWGCEAAGNLYPLDWPVGDASDQGLRAADDDRDVSAVRASSHEALTMAWTRTSPYISTSRNPPANARSLPSGSAAPVLGVPELSPVSSAFNGTICALGSSNGGVTMSPWHHRDKSCRRGQHPTSLCLTDGHLFHALRFTALPEAMIRFAFFFFFFFSIPDTGGQIRRVKEGVLHPLSWTRESLQTYS</sequence>